<keyword evidence="1" id="KW-1277">Toxin-antitoxin system</keyword>
<dbReference type="AlphaFoldDB" id="A0A087DPI6"/>
<organism evidence="3 4">
    <name type="scientific">Bifidobacterium stellenboschense</name>
    <dbReference type="NCBI Taxonomy" id="762211"/>
    <lineage>
        <taxon>Bacteria</taxon>
        <taxon>Bacillati</taxon>
        <taxon>Actinomycetota</taxon>
        <taxon>Actinomycetes</taxon>
        <taxon>Bifidobacteriales</taxon>
        <taxon>Bifidobacteriaceae</taxon>
        <taxon>Bifidobacterium</taxon>
    </lineage>
</organism>
<dbReference type="SUPFAM" id="SSF143011">
    <property type="entry name" value="RelE-like"/>
    <property type="match status" value="1"/>
</dbReference>
<dbReference type="PANTHER" id="PTHR40588">
    <property type="entry name" value="MRNA INTERFERASE TOXIN YAFQ"/>
    <property type="match status" value="1"/>
</dbReference>
<dbReference type="GO" id="GO:0006402">
    <property type="term" value="P:mRNA catabolic process"/>
    <property type="evidence" value="ECO:0007669"/>
    <property type="project" value="TreeGrafter"/>
</dbReference>
<name>A0A087DPI6_9BIFI</name>
<dbReference type="InterPro" id="IPR007712">
    <property type="entry name" value="RelE/ParE_toxin"/>
</dbReference>
<reference evidence="3 4" key="1">
    <citation type="submission" date="2014-03" db="EMBL/GenBank/DDBJ databases">
        <title>Genomics of Bifidobacteria.</title>
        <authorList>
            <person name="Ventura M."/>
            <person name="Milani C."/>
            <person name="Lugli G.A."/>
        </authorList>
    </citation>
    <scope>NUCLEOTIDE SEQUENCE [LARGE SCALE GENOMIC DNA]</scope>
    <source>
        <strain evidence="3 4">DSM 23968</strain>
    </source>
</reference>
<dbReference type="NCBIfam" id="TIGR02385">
    <property type="entry name" value="RelE_StbE"/>
    <property type="match status" value="1"/>
</dbReference>
<dbReference type="EMBL" id="JGZP01000012">
    <property type="protein sequence ID" value="KFI97436.1"/>
    <property type="molecule type" value="Genomic_DNA"/>
</dbReference>
<sequence>MLRTVFRTTQFKKDFKAVVKKHYDVDKMRAAVKVLMVEDRDLLATKYRDHALVNNWKGYREIHIEGDRLLIYRIDRDELQLVLTRTGSHDQLY</sequence>
<dbReference type="Gene3D" id="3.30.2310.20">
    <property type="entry name" value="RelE-like"/>
    <property type="match status" value="1"/>
</dbReference>
<dbReference type="eggNOG" id="COG3041">
    <property type="taxonomic scope" value="Bacteria"/>
</dbReference>
<evidence type="ECO:0000256" key="2">
    <source>
        <dbReference type="PIRSR" id="PIRSR006156-1"/>
    </source>
</evidence>
<dbReference type="RefSeq" id="WP_034528195.1">
    <property type="nucleotide sequence ID" value="NZ_JGZP01000012.1"/>
</dbReference>
<dbReference type="PANTHER" id="PTHR40588:SF1">
    <property type="entry name" value="MRNA INTERFERASE TOXIN YAFQ"/>
    <property type="match status" value="1"/>
</dbReference>
<dbReference type="OrthoDB" id="7030467at2"/>
<dbReference type="InterPro" id="IPR004386">
    <property type="entry name" value="Toxin_YafQ-like"/>
</dbReference>
<evidence type="ECO:0000313" key="3">
    <source>
        <dbReference type="EMBL" id="KFI97436.1"/>
    </source>
</evidence>
<comment type="caution">
    <text evidence="3">The sequence shown here is derived from an EMBL/GenBank/DDBJ whole genome shotgun (WGS) entry which is preliminary data.</text>
</comment>
<dbReference type="STRING" id="762211.BSTEL_0157"/>
<dbReference type="PIRSF" id="PIRSF006156">
    <property type="entry name" value="YafQ"/>
    <property type="match status" value="1"/>
</dbReference>
<dbReference type="GO" id="GO:0006415">
    <property type="term" value="P:translational termination"/>
    <property type="evidence" value="ECO:0007669"/>
    <property type="project" value="TreeGrafter"/>
</dbReference>
<dbReference type="GO" id="GO:0004521">
    <property type="term" value="F:RNA endonuclease activity"/>
    <property type="evidence" value="ECO:0007669"/>
    <property type="project" value="TreeGrafter"/>
</dbReference>
<protein>
    <submittedName>
        <fullName evidence="3">Addiction module toxin component YafQ</fullName>
    </submittedName>
</protein>
<gene>
    <name evidence="3" type="ORF">BSTEL_0157</name>
</gene>
<evidence type="ECO:0000313" key="4">
    <source>
        <dbReference type="Proteomes" id="UP000029004"/>
    </source>
</evidence>
<evidence type="ECO:0000256" key="1">
    <source>
        <dbReference type="ARBA" id="ARBA00022649"/>
    </source>
</evidence>
<dbReference type="InterPro" id="IPR035093">
    <property type="entry name" value="RelE/ParE_toxin_dom_sf"/>
</dbReference>
<dbReference type="Proteomes" id="UP000029004">
    <property type="component" value="Unassembled WGS sequence"/>
</dbReference>
<keyword evidence="4" id="KW-1185">Reference proteome</keyword>
<feature type="active site" description="Proton donor" evidence="2">
    <location>
        <position position="89"/>
    </location>
</feature>
<accession>A0A087DPI6</accession>
<proteinExistence type="predicted"/>
<dbReference type="Pfam" id="PF15738">
    <property type="entry name" value="YafQ_toxin"/>
    <property type="match status" value="1"/>
</dbReference>